<dbReference type="Gene3D" id="3.40.50.2000">
    <property type="entry name" value="Glycogen Phosphorylase B"/>
    <property type="match status" value="2"/>
</dbReference>
<accession>A0AAV1DZ59</accession>
<evidence type="ECO:0000313" key="5">
    <source>
        <dbReference type="EMBL" id="CAI9112342.1"/>
    </source>
</evidence>
<evidence type="ECO:0000256" key="3">
    <source>
        <dbReference type="RuleBase" id="RU003718"/>
    </source>
</evidence>
<name>A0AAV1DZ59_OLDCO</name>
<dbReference type="InterPro" id="IPR035595">
    <property type="entry name" value="UDP_glycos_trans_CS"/>
</dbReference>
<protein>
    <recommendedName>
        <fullName evidence="4">Glycosyltransferase</fullName>
        <ecNumber evidence="4">2.4.1.-</ecNumber>
    </recommendedName>
</protein>
<dbReference type="InterPro" id="IPR050481">
    <property type="entry name" value="UDP-glycosyltransf_plant"/>
</dbReference>
<dbReference type="PANTHER" id="PTHR48048:SF35">
    <property type="entry name" value="UDP-GLYCOSYLTRANSFERASES DOMAIN-CONTAINING PROTEIN"/>
    <property type="match status" value="1"/>
</dbReference>
<dbReference type="PROSITE" id="PS00375">
    <property type="entry name" value="UDPGT"/>
    <property type="match status" value="1"/>
</dbReference>
<dbReference type="SUPFAM" id="SSF53756">
    <property type="entry name" value="UDP-Glycosyltransferase/glycogen phosphorylase"/>
    <property type="match status" value="1"/>
</dbReference>
<evidence type="ECO:0000256" key="1">
    <source>
        <dbReference type="ARBA" id="ARBA00009995"/>
    </source>
</evidence>
<dbReference type="FunFam" id="3.40.50.2000:FF:000056">
    <property type="entry name" value="Glycosyltransferase"/>
    <property type="match status" value="1"/>
</dbReference>
<dbReference type="Pfam" id="PF00201">
    <property type="entry name" value="UDPGT"/>
    <property type="match status" value="1"/>
</dbReference>
<dbReference type="GO" id="GO:0035251">
    <property type="term" value="F:UDP-glucosyltransferase activity"/>
    <property type="evidence" value="ECO:0007669"/>
    <property type="project" value="InterPro"/>
</dbReference>
<dbReference type="PANTHER" id="PTHR48048">
    <property type="entry name" value="GLYCOSYLTRANSFERASE"/>
    <property type="match status" value="1"/>
</dbReference>
<evidence type="ECO:0000313" key="6">
    <source>
        <dbReference type="Proteomes" id="UP001161247"/>
    </source>
</evidence>
<dbReference type="InterPro" id="IPR002213">
    <property type="entry name" value="UDP_glucos_trans"/>
</dbReference>
<dbReference type="EMBL" id="OX459124">
    <property type="protein sequence ID" value="CAI9112342.1"/>
    <property type="molecule type" value="Genomic_DNA"/>
</dbReference>
<evidence type="ECO:0000256" key="2">
    <source>
        <dbReference type="ARBA" id="ARBA00022679"/>
    </source>
</evidence>
<sequence>MVKKELIFIPWPLMGHWGQQVELAKLIISRDANFSVKILISRLPESIDPVTNTLIDNLINYSSSTAPAIEFITLPSVDPTPEWTSLSRGYFIQKQLDAQKPHVKEFIQQRQIDETGESKRLAGILVDMFSTSMIDVADELGIPSYVFFTSGMAFLGLMLHFQELQDENDVDVSSEFTNSEIDLKFPSFENPVPSSVLPMVLTDKQIWLKRFLPCARGYRRAKGILVNTFSDLESYALDSLDQQGKRLPRIYPVGPVLNRVQNANPEIKSSIIKWLDDQPPNSVIYISFGSLGSLEMDQVRELATGLERSGYRFLWVLRRPPPKNTIVDFPSGYEQFWDILPDGFLDRTERYGKVVGWAPQFDVLSHEAVGGFISHCGWNSTLESIWCGVPLATWPLESEQQLNAFQLVVELGLSVEIKMDFSCRNENQRLIAAEEIEKSVLTVMKSDGEVRKKVREMRDRSRTSVEKGGTSYEALESLIDNLLHNQLLKA</sequence>
<keyword evidence="2 3" id="KW-0808">Transferase</keyword>
<dbReference type="AlphaFoldDB" id="A0AAV1DZ59"/>
<dbReference type="EC" id="2.4.1.-" evidence="4"/>
<keyword evidence="3" id="KW-0328">Glycosyltransferase</keyword>
<organism evidence="5 6">
    <name type="scientific">Oldenlandia corymbosa var. corymbosa</name>
    <dbReference type="NCBI Taxonomy" id="529605"/>
    <lineage>
        <taxon>Eukaryota</taxon>
        <taxon>Viridiplantae</taxon>
        <taxon>Streptophyta</taxon>
        <taxon>Embryophyta</taxon>
        <taxon>Tracheophyta</taxon>
        <taxon>Spermatophyta</taxon>
        <taxon>Magnoliopsida</taxon>
        <taxon>eudicotyledons</taxon>
        <taxon>Gunneridae</taxon>
        <taxon>Pentapetalae</taxon>
        <taxon>asterids</taxon>
        <taxon>lamiids</taxon>
        <taxon>Gentianales</taxon>
        <taxon>Rubiaceae</taxon>
        <taxon>Rubioideae</taxon>
        <taxon>Spermacoceae</taxon>
        <taxon>Hedyotis-Oldenlandia complex</taxon>
        <taxon>Oldenlandia</taxon>
    </lineage>
</organism>
<proteinExistence type="inferred from homology"/>
<gene>
    <name evidence="5" type="ORF">OLC1_LOCUS19558</name>
</gene>
<reference evidence="5" key="1">
    <citation type="submission" date="2023-03" db="EMBL/GenBank/DDBJ databases">
        <authorList>
            <person name="Julca I."/>
        </authorList>
    </citation>
    <scope>NUCLEOTIDE SEQUENCE</scope>
</reference>
<comment type="similarity">
    <text evidence="1 3">Belongs to the UDP-glycosyltransferase family.</text>
</comment>
<dbReference type="Proteomes" id="UP001161247">
    <property type="component" value="Chromosome 7"/>
</dbReference>
<dbReference type="CDD" id="cd03784">
    <property type="entry name" value="GT1_Gtf-like"/>
    <property type="match status" value="1"/>
</dbReference>
<evidence type="ECO:0000256" key="4">
    <source>
        <dbReference type="RuleBase" id="RU362057"/>
    </source>
</evidence>
<keyword evidence="6" id="KW-1185">Reference proteome</keyword>